<protein>
    <recommendedName>
        <fullName evidence="2">DUF362 domain-containing protein</fullName>
    </recommendedName>
</protein>
<dbReference type="AlphaFoldDB" id="K1TBU0"/>
<accession>K1TBU0</accession>
<gene>
    <name evidence="1" type="ORF">OBE_06689</name>
</gene>
<name>K1TBU0_9ZZZZ</name>
<dbReference type="EMBL" id="AJWZ01004617">
    <property type="protein sequence ID" value="EKC64934.1"/>
    <property type="molecule type" value="Genomic_DNA"/>
</dbReference>
<reference evidence="1" key="1">
    <citation type="journal article" date="2013" name="Environ. Microbiol.">
        <title>Microbiota from the distal guts of lean and obese adolescents exhibit partial functional redundancy besides clear differences in community structure.</title>
        <authorList>
            <person name="Ferrer M."/>
            <person name="Ruiz A."/>
            <person name="Lanza F."/>
            <person name="Haange S.B."/>
            <person name="Oberbach A."/>
            <person name="Till H."/>
            <person name="Bargiela R."/>
            <person name="Campoy C."/>
            <person name="Segura M.T."/>
            <person name="Richter M."/>
            <person name="von Bergen M."/>
            <person name="Seifert J."/>
            <person name="Suarez A."/>
        </authorList>
    </citation>
    <scope>NUCLEOTIDE SEQUENCE</scope>
</reference>
<evidence type="ECO:0008006" key="2">
    <source>
        <dbReference type="Google" id="ProtNLM"/>
    </source>
</evidence>
<proteinExistence type="predicted"/>
<sequence length="55" mass="5963">MEKHPVALIPIATYDQAAVDTAVLQGVDLLGGIARFVQPEERILLKPNLLSRALP</sequence>
<comment type="caution">
    <text evidence="1">The sequence shown here is derived from an EMBL/GenBank/DDBJ whole genome shotgun (WGS) entry which is preliminary data.</text>
</comment>
<evidence type="ECO:0000313" key="1">
    <source>
        <dbReference type="EMBL" id="EKC64934.1"/>
    </source>
</evidence>
<feature type="non-terminal residue" evidence="1">
    <location>
        <position position="55"/>
    </location>
</feature>
<organism evidence="1">
    <name type="scientific">human gut metagenome</name>
    <dbReference type="NCBI Taxonomy" id="408170"/>
    <lineage>
        <taxon>unclassified sequences</taxon>
        <taxon>metagenomes</taxon>
        <taxon>organismal metagenomes</taxon>
    </lineage>
</organism>